<dbReference type="Proteomes" id="UP000031189">
    <property type="component" value="Unassembled WGS sequence"/>
</dbReference>
<keyword evidence="3 5" id="KW-0067">ATP-binding</keyword>
<dbReference type="SMART" id="SM00881">
    <property type="entry name" value="CoA_binding"/>
    <property type="match status" value="1"/>
</dbReference>
<feature type="domain" description="ATP-grasp" evidence="6">
    <location>
        <begin position="486"/>
        <end position="522"/>
    </location>
</feature>
<reference evidence="7 8" key="1">
    <citation type="submission" date="2014-12" db="EMBL/GenBank/DDBJ databases">
        <title>Draft genome sequence of Terrisporobacter sp. 08-306576, isolated from the blood culture of a bacteremia patient.</title>
        <authorList>
            <person name="Lund L.C."/>
            <person name="Sydenham T.V."/>
            <person name="Hogh S.V."/>
            <person name="Skov M.N."/>
            <person name="Kemp M."/>
            <person name="Justesen U.S."/>
        </authorList>
    </citation>
    <scope>NUCLEOTIDE SEQUENCE [LARGE SCALE GENOMIC DNA]</scope>
    <source>
        <strain evidence="7 8">08-306576</strain>
    </source>
</reference>
<dbReference type="InterPro" id="IPR016102">
    <property type="entry name" value="Succinyl-CoA_synth-like"/>
</dbReference>
<dbReference type="Pfam" id="PF13380">
    <property type="entry name" value="CoA_binding_2"/>
    <property type="match status" value="1"/>
</dbReference>
<dbReference type="InterPro" id="IPR003781">
    <property type="entry name" value="CoA-bd"/>
</dbReference>
<dbReference type="InterPro" id="IPR011761">
    <property type="entry name" value="ATP-grasp"/>
</dbReference>
<dbReference type="AlphaFoldDB" id="A0A0B3W0E3"/>
<comment type="caution">
    <text evidence="7">The sequence shown here is derived from an EMBL/GenBank/DDBJ whole genome shotgun (WGS) entry which is preliminary data.</text>
</comment>
<dbReference type="InterPro" id="IPR051538">
    <property type="entry name" value="Acyl-CoA_Synth/Transferase"/>
</dbReference>
<dbReference type="SUPFAM" id="SSF56059">
    <property type="entry name" value="Glutathione synthetase ATP-binding domain-like"/>
    <property type="match status" value="1"/>
</dbReference>
<dbReference type="InterPro" id="IPR032875">
    <property type="entry name" value="Succ_CoA_lig_flav_dom"/>
</dbReference>
<sequence length="696" mass="76793">MDIFKLLRPKKVAVIGASEKSGFGGDTCRNIIKYQSNIDNVYFVNPKQESIMGKKCYKSISEIDDEIDLAVICTSQKTVVPLLKEAKTKGVGGAVVYASGYSEVGDEEGKEQERNLIEAAKELDIAVMGPNCGGYINFIDSTFSFAFVGDYANKKGKIGFISQSGQFCIDMLKNPEMKYSYAISAGNSRIVQMEDYMNFLLEDEDTKVIAMYLEGVKNPIKFEECLRKAAQIKKPIVILKAGRSPKGQETAASHTGSMAGSDKTYDAIFEKFGVIRVDDMQDLRSTSAILATLKTLPKNNKFGAMCVSGGETAVSADTGYMYGIEFPNFSHETLEKLSKLLPPYATPRNPLDMTSTLAYNTDRFADGITAVMSDENVDMCLIGFTISENVTVSNEIMFEGIKKASERMDKPIALMSFMETSRNKEFVERFINIGIPVLPTTKYGFSALKHLVEFVEYTSEDKDLELAIPDMTNKKETIALSEYASKKMLSDYGVNVDLGMIVTSKEQAICEANKIGYPLVMKIESADILHKSDVGGVKLNIRNEKEVKNAYEEIMSSVSEKAPKAKINGILMQKMLNKGTEMIVGLNNDPQFGPMILVGMGGVFVEVFKDVSLYPVPLNKKEAEHMIKSLKSFKLLNGYRGGDVADIDALTEMIVSISDFAYKNKDNIKELDINPLFVYPEGEGVGIADALIVLNQ</sequence>
<dbReference type="RefSeq" id="WP_039681237.1">
    <property type="nucleotide sequence ID" value="NZ_JAWGXO010000020.1"/>
</dbReference>
<dbReference type="EMBL" id="JWHR01000151">
    <property type="protein sequence ID" value="KHS55732.1"/>
    <property type="molecule type" value="Genomic_DNA"/>
</dbReference>
<proteinExistence type="inferred from homology"/>
<accession>A0A0B3W0E3</accession>
<dbReference type="Gene3D" id="3.30.470.20">
    <property type="entry name" value="ATP-grasp fold, B domain"/>
    <property type="match status" value="1"/>
</dbReference>
<dbReference type="GO" id="GO:0016874">
    <property type="term" value="F:ligase activity"/>
    <property type="evidence" value="ECO:0007669"/>
    <property type="project" value="UniProtKB-KW"/>
</dbReference>
<evidence type="ECO:0000256" key="1">
    <source>
        <dbReference type="ARBA" id="ARBA00022598"/>
    </source>
</evidence>
<dbReference type="GO" id="GO:0046872">
    <property type="term" value="F:metal ion binding"/>
    <property type="evidence" value="ECO:0007669"/>
    <property type="project" value="InterPro"/>
</dbReference>
<dbReference type="PANTHER" id="PTHR43334">
    <property type="entry name" value="ACETATE--COA LIGASE [ADP-FORMING]"/>
    <property type="match status" value="1"/>
</dbReference>
<dbReference type="InterPro" id="IPR013815">
    <property type="entry name" value="ATP_grasp_subdomain_1"/>
</dbReference>
<dbReference type="Gene3D" id="3.40.50.261">
    <property type="entry name" value="Succinyl-CoA synthetase domains"/>
    <property type="match status" value="2"/>
</dbReference>
<dbReference type="InterPro" id="IPR036291">
    <property type="entry name" value="NAD(P)-bd_dom_sf"/>
</dbReference>
<comment type="similarity">
    <text evidence="4">In the N-terminal section; belongs to the acetate CoA ligase alpha subunit family.</text>
</comment>
<dbReference type="Gene3D" id="3.40.50.720">
    <property type="entry name" value="NAD(P)-binding Rossmann-like Domain"/>
    <property type="match status" value="1"/>
</dbReference>
<evidence type="ECO:0000313" key="7">
    <source>
        <dbReference type="EMBL" id="KHS55732.1"/>
    </source>
</evidence>
<dbReference type="STRING" id="1577792.QX51_17735"/>
<evidence type="ECO:0000256" key="3">
    <source>
        <dbReference type="ARBA" id="ARBA00022840"/>
    </source>
</evidence>
<dbReference type="Pfam" id="PF13549">
    <property type="entry name" value="ATP-grasp_5"/>
    <property type="match status" value="1"/>
</dbReference>
<dbReference type="FunFam" id="3.30.1490.20:FF:000020">
    <property type="entry name" value="Protein lysine acetyltransferase"/>
    <property type="match status" value="1"/>
</dbReference>
<dbReference type="PROSITE" id="PS50975">
    <property type="entry name" value="ATP_GRASP"/>
    <property type="match status" value="1"/>
</dbReference>
<keyword evidence="1" id="KW-0436">Ligase</keyword>
<evidence type="ECO:0000256" key="2">
    <source>
        <dbReference type="ARBA" id="ARBA00022741"/>
    </source>
</evidence>
<evidence type="ECO:0000256" key="4">
    <source>
        <dbReference type="ARBA" id="ARBA00060888"/>
    </source>
</evidence>
<dbReference type="GO" id="GO:0005524">
    <property type="term" value="F:ATP binding"/>
    <property type="evidence" value="ECO:0007669"/>
    <property type="project" value="UniProtKB-UniRule"/>
</dbReference>
<name>A0A0B3W0E3_9FIRM</name>
<organism evidence="7 8">
    <name type="scientific">Terrisporobacter othiniensis</name>
    <dbReference type="NCBI Taxonomy" id="1577792"/>
    <lineage>
        <taxon>Bacteria</taxon>
        <taxon>Bacillati</taxon>
        <taxon>Bacillota</taxon>
        <taxon>Clostridia</taxon>
        <taxon>Peptostreptococcales</taxon>
        <taxon>Peptostreptococcaceae</taxon>
        <taxon>Terrisporobacter</taxon>
    </lineage>
</organism>
<dbReference type="Pfam" id="PF13607">
    <property type="entry name" value="Succ_CoA_lig"/>
    <property type="match status" value="1"/>
</dbReference>
<dbReference type="SUPFAM" id="SSF52210">
    <property type="entry name" value="Succinyl-CoA synthetase domains"/>
    <property type="match status" value="2"/>
</dbReference>
<dbReference type="OrthoDB" id="9807426at2"/>
<evidence type="ECO:0000313" key="8">
    <source>
        <dbReference type="Proteomes" id="UP000031189"/>
    </source>
</evidence>
<evidence type="ECO:0000256" key="5">
    <source>
        <dbReference type="PROSITE-ProRule" id="PRU00409"/>
    </source>
</evidence>
<dbReference type="SUPFAM" id="SSF51735">
    <property type="entry name" value="NAD(P)-binding Rossmann-fold domains"/>
    <property type="match status" value="1"/>
</dbReference>
<dbReference type="PANTHER" id="PTHR43334:SF1">
    <property type="entry name" value="3-HYDROXYPROPIONATE--COA LIGASE [ADP-FORMING]"/>
    <property type="match status" value="1"/>
</dbReference>
<dbReference type="Gene3D" id="3.30.1490.20">
    <property type="entry name" value="ATP-grasp fold, A domain"/>
    <property type="match status" value="1"/>
</dbReference>
<keyword evidence="8" id="KW-1185">Reference proteome</keyword>
<protein>
    <submittedName>
        <fullName evidence="7">Acetyl-CoA synthetase</fullName>
    </submittedName>
</protein>
<gene>
    <name evidence="7" type="ORF">QX51_17735</name>
</gene>
<evidence type="ECO:0000259" key="6">
    <source>
        <dbReference type="PROSITE" id="PS50975"/>
    </source>
</evidence>
<keyword evidence="2 5" id="KW-0547">Nucleotide-binding</keyword>